<dbReference type="Pfam" id="PF11209">
    <property type="entry name" value="LmeA"/>
    <property type="match status" value="1"/>
</dbReference>
<dbReference type="RefSeq" id="WP_132195696.1">
    <property type="nucleotide sequence ID" value="NZ_SLWM01000026.1"/>
</dbReference>
<dbReference type="InterPro" id="IPR021373">
    <property type="entry name" value="DUF2993"/>
</dbReference>
<comment type="caution">
    <text evidence="1">The sequence shown here is derived from an EMBL/GenBank/DDBJ whole genome shotgun (WGS) entry which is preliminary data.</text>
</comment>
<organism evidence="1 2">
    <name type="scientific">Kribbella orskensis</name>
    <dbReference type="NCBI Taxonomy" id="2512216"/>
    <lineage>
        <taxon>Bacteria</taxon>
        <taxon>Bacillati</taxon>
        <taxon>Actinomycetota</taxon>
        <taxon>Actinomycetes</taxon>
        <taxon>Propionibacteriales</taxon>
        <taxon>Kribbellaceae</taxon>
        <taxon>Kribbella</taxon>
    </lineage>
</organism>
<dbReference type="EMBL" id="SLWM01000026">
    <property type="protein sequence ID" value="TCO12284.1"/>
    <property type="molecule type" value="Genomic_DNA"/>
</dbReference>
<accession>A0ABY2BBB1</accession>
<reference evidence="1 2" key="1">
    <citation type="journal article" date="2015" name="Stand. Genomic Sci.">
        <title>Genomic Encyclopedia of Bacterial and Archaeal Type Strains, Phase III: the genomes of soil and plant-associated and newly described type strains.</title>
        <authorList>
            <person name="Whitman W.B."/>
            <person name="Woyke T."/>
            <person name="Klenk H.P."/>
            <person name="Zhou Y."/>
            <person name="Lilburn T.G."/>
            <person name="Beck B.J."/>
            <person name="De Vos P."/>
            <person name="Vandamme P."/>
            <person name="Eisen J.A."/>
            <person name="Garrity G."/>
            <person name="Hugenholtz P."/>
            <person name="Kyrpides N.C."/>
        </authorList>
    </citation>
    <scope>NUCLEOTIDE SEQUENCE [LARGE SCALE GENOMIC DNA]</scope>
    <source>
        <strain evidence="1 2">VKM Ac-2538</strain>
    </source>
</reference>
<evidence type="ECO:0000313" key="2">
    <source>
        <dbReference type="Proteomes" id="UP000295818"/>
    </source>
</evidence>
<evidence type="ECO:0000313" key="1">
    <source>
        <dbReference type="EMBL" id="TCO12284.1"/>
    </source>
</evidence>
<sequence length="240" mass="25282">MASRRPRRRFRSLIVVLVILAGLLVVADRVAESFAEGRLATMAADEAAQYDVQAADTSVEVGGFGFLPQVARGEFSQITLTMDQPTISKVPAEDLTVVMNSIQVPRELLTGDTSAPVNVGTADVHLRLSPAALTKVARTSGLDGLSLRIVGGKLQARVTVRGVEARATIQPQAQNGRIRLTVGELPSTVPSVVRNAIDNQLARGLEIPELPFGASLKAITVDGQAVLLTATASDIQLNGA</sequence>
<name>A0ABY2BBB1_9ACTN</name>
<gene>
    <name evidence="1" type="ORF">EV644_12627</name>
</gene>
<protein>
    <submittedName>
        <fullName evidence="1">DUF2993 family protein</fullName>
    </submittedName>
</protein>
<proteinExistence type="predicted"/>
<dbReference type="Proteomes" id="UP000295818">
    <property type="component" value="Unassembled WGS sequence"/>
</dbReference>
<keyword evidence="2" id="KW-1185">Reference proteome</keyword>